<dbReference type="Gene3D" id="1.20.1250.20">
    <property type="entry name" value="MFS general substrate transporter like domains"/>
    <property type="match status" value="1"/>
</dbReference>
<feature type="domain" description="Major facilitator superfamily (MFS) profile" evidence="7">
    <location>
        <begin position="269"/>
        <end position="450"/>
    </location>
</feature>
<dbReference type="Proteomes" id="UP000183315">
    <property type="component" value="Unassembled WGS sequence"/>
</dbReference>
<dbReference type="InterPro" id="IPR024671">
    <property type="entry name" value="Atg22-like"/>
</dbReference>
<evidence type="ECO:0000256" key="4">
    <source>
        <dbReference type="ARBA" id="ARBA00022989"/>
    </source>
</evidence>
<protein>
    <submittedName>
        <fullName evidence="8">MFS transporter, UMF1 family</fullName>
    </submittedName>
</protein>
<feature type="transmembrane region" description="Helical" evidence="6">
    <location>
        <begin position="113"/>
        <end position="131"/>
    </location>
</feature>
<evidence type="ECO:0000313" key="8">
    <source>
        <dbReference type="EMBL" id="SEI81513.1"/>
    </source>
</evidence>
<feature type="transmembrane region" description="Helical" evidence="6">
    <location>
        <begin position="81"/>
        <end position="101"/>
    </location>
</feature>
<dbReference type="RefSeq" id="WP_042212309.1">
    <property type="nucleotide sequence ID" value="NZ_BBLU01000001.1"/>
</dbReference>
<organism evidence="8 9">
    <name type="scientific">Demequina mangrovi</name>
    <dbReference type="NCBI Taxonomy" id="1043493"/>
    <lineage>
        <taxon>Bacteria</taxon>
        <taxon>Bacillati</taxon>
        <taxon>Actinomycetota</taxon>
        <taxon>Actinomycetes</taxon>
        <taxon>Micrococcales</taxon>
        <taxon>Demequinaceae</taxon>
        <taxon>Demequina</taxon>
    </lineage>
</organism>
<dbReference type="SUPFAM" id="SSF103473">
    <property type="entry name" value="MFS general substrate transporter"/>
    <property type="match status" value="1"/>
</dbReference>
<feature type="transmembrane region" description="Helical" evidence="6">
    <location>
        <begin position="306"/>
        <end position="326"/>
    </location>
</feature>
<feature type="transmembrane region" description="Helical" evidence="6">
    <location>
        <begin position="137"/>
        <end position="157"/>
    </location>
</feature>
<dbReference type="STRING" id="1043493.SAMN05421637_0084"/>
<reference evidence="9" key="1">
    <citation type="submission" date="2016-10" db="EMBL/GenBank/DDBJ databases">
        <authorList>
            <person name="Varghese N."/>
        </authorList>
    </citation>
    <scope>NUCLEOTIDE SEQUENCE [LARGE SCALE GENOMIC DNA]</scope>
    <source>
        <strain evidence="9">DSM 24868</strain>
    </source>
</reference>
<dbReference type="GO" id="GO:0022857">
    <property type="term" value="F:transmembrane transporter activity"/>
    <property type="evidence" value="ECO:0007669"/>
    <property type="project" value="InterPro"/>
</dbReference>
<proteinExistence type="predicted"/>
<keyword evidence="9" id="KW-1185">Reference proteome</keyword>
<keyword evidence="5 6" id="KW-0472">Membrane</keyword>
<evidence type="ECO:0000256" key="3">
    <source>
        <dbReference type="ARBA" id="ARBA00022692"/>
    </source>
</evidence>
<evidence type="ECO:0000256" key="5">
    <source>
        <dbReference type="ARBA" id="ARBA00023136"/>
    </source>
</evidence>
<feature type="transmembrane region" description="Helical" evidence="6">
    <location>
        <begin position="359"/>
        <end position="375"/>
    </location>
</feature>
<feature type="transmembrane region" description="Helical" evidence="6">
    <location>
        <begin position="178"/>
        <end position="200"/>
    </location>
</feature>
<dbReference type="PANTHER" id="PTHR23519">
    <property type="entry name" value="AUTOPHAGY-RELATED PROTEIN 22"/>
    <property type="match status" value="1"/>
</dbReference>
<feature type="transmembrane region" description="Helical" evidence="6">
    <location>
        <begin position="270"/>
        <end position="300"/>
    </location>
</feature>
<dbReference type="EMBL" id="FNZI01000001">
    <property type="protein sequence ID" value="SEI81513.1"/>
    <property type="molecule type" value="Genomic_DNA"/>
</dbReference>
<keyword evidence="3 6" id="KW-0812">Transmembrane</keyword>
<accession>A0A1H6TN63</accession>
<feature type="transmembrane region" description="Helical" evidence="6">
    <location>
        <begin position="335"/>
        <end position="353"/>
    </location>
</feature>
<evidence type="ECO:0000313" key="9">
    <source>
        <dbReference type="Proteomes" id="UP000183315"/>
    </source>
</evidence>
<feature type="transmembrane region" description="Helical" evidence="6">
    <location>
        <begin position="425"/>
        <end position="445"/>
    </location>
</feature>
<dbReference type="GO" id="GO:0005886">
    <property type="term" value="C:plasma membrane"/>
    <property type="evidence" value="ECO:0007669"/>
    <property type="project" value="UniProtKB-SubCell"/>
</dbReference>
<dbReference type="Pfam" id="PF11700">
    <property type="entry name" value="ATG22"/>
    <property type="match status" value="1"/>
</dbReference>
<evidence type="ECO:0000256" key="1">
    <source>
        <dbReference type="ARBA" id="ARBA00004651"/>
    </source>
</evidence>
<evidence type="ECO:0000259" key="7">
    <source>
        <dbReference type="PROSITE" id="PS50850"/>
    </source>
</evidence>
<sequence length="450" mass="47899">MTSDASPQTADADAEGRPAHRGRILAWALWDWATQPFNSVIITFVFTALYLQSEAFMQPEVARLGEGDPAYDLARADMSGGFGLAMTLAGVLVAILAPVLGQRADTDGQRKRWLGWMTTLLVLCMLGLYFVQAAPPYFVLGVSLIAIGSIFSEIGGVNYNALITQVSTPANLGRVSGLGWGFGYTGGIVALVLVVIADSADWFGLDTSNGMAYRLIAVGCALWTVAFAWPLFRYVPEAPAAGRERVSFVGGYVRLWRDLAGLWRTDRPMLWFLVASAIYRDGLAGVFTFGAVIASVAYGFSTTEVLLFGVAANLVAGLATMLSGLLDDRFGPRTLIMWSLGGMIGAGLVVAFLEPLGSIVFWTAGLFLCLFVGPVQSASRSLLARVAPAGKQGEIFGLYATTGRAVSFLAPLMWTVAIAVTGATIWGVLGIIAVVALGFVAMMFVKLEVR</sequence>
<dbReference type="AlphaFoldDB" id="A0A1H6TN63"/>
<dbReference type="eggNOG" id="COG2270">
    <property type="taxonomic scope" value="Bacteria"/>
</dbReference>
<dbReference type="InterPro" id="IPR050495">
    <property type="entry name" value="ATG22/LtaA_families"/>
</dbReference>
<keyword evidence="4 6" id="KW-1133">Transmembrane helix</keyword>
<feature type="transmembrane region" description="Helical" evidence="6">
    <location>
        <begin position="396"/>
        <end position="419"/>
    </location>
</feature>
<evidence type="ECO:0000256" key="2">
    <source>
        <dbReference type="ARBA" id="ARBA00022448"/>
    </source>
</evidence>
<gene>
    <name evidence="8" type="ORF">SAMN05421637_0084</name>
</gene>
<feature type="transmembrane region" description="Helical" evidence="6">
    <location>
        <begin position="212"/>
        <end position="235"/>
    </location>
</feature>
<comment type="subcellular location">
    <subcellularLocation>
        <location evidence="1">Cell membrane</location>
        <topology evidence="1">Multi-pass membrane protein</topology>
    </subcellularLocation>
</comment>
<feature type="transmembrane region" description="Helical" evidence="6">
    <location>
        <begin position="27"/>
        <end position="51"/>
    </location>
</feature>
<keyword evidence="2" id="KW-0813">Transport</keyword>
<dbReference type="InterPro" id="IPR020846">
    <property type="entry name" value="MFS_dom"/>
</dbReference>
<dbReference type="InterPro" id="IPR036259">
    <property type="entry name" value="MFS_trans_sf"/>
</dbReference>
<dbReference type="PANTHER" id="PTHR23519:SF1">
    <property type="entry name" value="AUTOPHAGY-RELATED PROTEIN 22"/>
    <property type="match status" value="1"/>
</dbReference>
<dbReference type="PROSITE" id="PS50850">
    <property type="entry name" value="MFS"/>
    <property type="match status" value="1"/>
</dbReference>
<evidence type="ECO:0000256" key="6">
    <source>
        <dbReference type="SAM" id="Phobius"/>
    </source>
</evidence>
<name>A0A1H6TN63_9MICO</name>
<dbReference type="OrthoDB" id="9768783at2"/>